<name>A0A409YPJ2_9AGAR</name>
<feature type="compositionally biased region" description="Low complexity" evidence="1">
    <location>
        <begin position="116"/>
        <end position="130"/>
    </location>
</feature>
<comment type="caution">
    <text evidence="3">The sequence shown here is derived from an EMBL/GenBank/DDBJ whole genome shotgun (WGS) entry which is preliminary data.</text>
</comment>
<feature type="transmembrane region" description="Helical" evidence="2">
    <location>
        <begin position="33"/>
        <end position="54"/>
    </location>
</feature>
<keyword evidence="2" id="KW-0472">Membrane</keyword>
<protein>
    <submittedName>
        <fullName evidence="3">Uncharacterized protein</fullName>
    </submittedName>
</protein>
<dbReference type="OrthoDB" id="3248709at2759"/>
<reference evidence="3 4" key="1">
    <citation type="journal article" date="2018" name="Evol. Lett.">
        <title>Horizontal gene cluster transfer increased hallucinogenic mushroom diversity.</title>
        <authorList>
            <person name="Reynolds H.T."/>
            <person name="Vijayakumar V."/>
            <person name="Gluck-Thaler E."/>
            <person name="Korotkin H.B."/>
            <person name="Matheny P.B."/>
            <person name="Slot J.C."/>
        </authorList>
    </citation>
    <scope>NUCLEOTIDE SEQUENCE [LARGE SCALE GENOMIC DNA]</scope>
    <source>
        <strain evidence="3 4">2629</strain>
    </source>
</reference>
<keyword evidence="4" id="KW-1185">Reference proteome</keyword>
<feature type="transmembrane region" description="Helical" evidence="2">
    <location>
        <begin position="74"/>
        <end position="94"/>
    </location>
</feature>
<dbReference type="InParanoid" id="A0A409YPJ2"/>
<evidence type="ECO:0000256" key="2">
    <source>
        <dbReference type="SAM" id="Phobius"/>
    </source>
</evidence>
<keyword evidence="2" id="KW-0812">Transmembrane</keyword>
<feature type="region of interest" description="Disordered" evidence="1">
    <location>
        <begin position="116"/>
        <end position="147"/>
    </location>
</feature>
<organism evidence="3 4">
    <name type="scientific">Panaeolus cyanescens</name>
    <dbReference type="NCBI Taxonomy" id="181874"/>
    <lineage>
        <taxon>Eukaryota</taxon>
        <taxon>Fungi</taxon>
        <taxon>Dikarya</taxon>
        <taxon>Basidiomycota</taxon>
        <taxon>Agaricomycotina</taxon>
        <taxon>Agaricomycetes</taxon>
        <taxon>Agaricomycetidae</taxon>
        <taxon>Agaricales</taxon>
        <taxon>Agaricineae</taxon>
        <taxon>Galeropsidaceae</taxon>
        <taxon>Panaeolus</taxon>
    </lineage>
</organism>
<sequence length="240" mass="26205">MSTTITATKTSSITTVIDRFKPHKAEALQRIRVNGLCLVTVLVLSYLLPLPSLFHAMRTLFRPSDFARWSSDWWYEWVCIIEMGLITVLSYNILEGVYAIKYPRAPLPAIMSPAKAKSPVKTTTKTPSRPFKILSPNTSPQPQKPFAFSPSASLTSASIALASSGYKQSPVSTPSRVIQYKMPLSSSTTTQGSSVSDYLASPSPVISAYRGKHSSNDVGRALDGSYLARLAPEVEDLADE</sequence>
<accession>A0A409YPJ2</accession>
<keyword evidence="2" id="KW-1133">Transmembrane helix</keyword>
<dbReference type="EMBL" id="NHTK01000876">
    <property type="protein sequence ID" value="PPR04915.1"/>
    <property type="molecule type" value="Genomic_DNA"/>
</dbReference>
<evidence type="ECO:0000313" key="3">
    <source>
        <dbReference type="EMBL" id="PPR04915.1"/>
    </source>
</evidence>
<proteinExistence type="predicted"/>
<dbReference type="AlphaFoldDB" id="A0A409YPJ2"/>
<evidence type="ECO:0000313" key="4">
    <source>
        <dbReference type="Proteomes" id="UP000284842"/>
    </source>
</evidence>
<dbReference type="Proteomes" id="UP000284842">
    <property type="component" value="Unassembled WGS sequence"/>
</dbReference>
<evidence type="ECO:0000256" key="1">
    <source>
        <dbReference type="SAM" id="MobiDB-lite"/>
    </source>
</evidence>
<gene>
    <name evidence="3" type="ORF">CVT24_007159</name>
</gene>